<dbReference type="SUPFAM" id="SSF161098">
    <property type="entry name" value="MetI-like"/>
    <property type="match status" value="1"/>
</dbReference>
<evidence type="ECO:0000259" key="10">
    <source>
        <dbReference type="PROSITE" id="PS50928"/>
    </source>
</evidence>
<keyword evidence="5" id="KW-0571">Peptide transport</keyword>
<dbReference type="Pfam" id="PF00528">
    <property type="entry name" value="BPD_transp_1"/>
    <property type="match status" value="1"/>
</dbReference>
<accession>A0AAE8HV78</accession>
<dbReference type="Proteomes" id="UP000185487">
    <property type="component" value="Chromosome"/>
</dbReference>
<keyword evidence="2 9" id="KW-0813">Transport</keyword>
<evidence type="ECO:0000313" key="12">
    <source>
        <dbReference type="EMBL" id="SFH35747.1"/>
    </source>
</evidence>
<feature type="transmembrane region" description="Helical" evidence="9">
    <location>
        <begin position="12"/>
        <end position="33"/>
    </location>
</feature>
<dbReference type="GO" id="GO:0015031">
    <property type="term" value="P:protein transport"/>
    <property type="evidence" value="ECO:0007669"/>
    <property type="project" value="UniProtKB-KW"/>
</dbReference>
<keyword evidence="4 9" id="KW-0812">Transmembrane</keyword>
<dbReference type="InterPro" id="IPR050366">
    <property type="entry name" value="BP-dependent_transpt_permease"/>
</dbReference>
<dbReference type="EMBL" id="CP015367">
    <property type="protein sequence ID" value="APT34870.1"/>
    <property type="molecule type" value="Genomic_DNA"/>
</dbReference>
<dbReference type="PANTHER" id="PTHR43386:SF1">
    <property type="entry name" value="D,D-DIPEPTIDE TRANSPORT SYSTEM PERMEASE PROTEIN DDPC-RELATED"/>
    <property type="match status" value="1"/>
</dbReference>
<evidence type="ECO:0000313" key="14">
    <source>
        <dbReference type="Proteomes" id="UP000199140"/>
    </source>
</evidence>
<dbReference type="Gene3D" id="1.10.3720.10">
    <property type="entry name" value="MetI-like"/>
    <property type="match status" value="1"/>
</dbReference>
<keyword evidence="6" id="KW-0653">Protein transport</keyword>
<dbReference type="Proteomes" id="UP000199140">
    <property type="component" value="Unassembled WGS sequence"/>
</dbReference>
<keyword evidence="3" id="KW-1003">Cell membrane</keyword>
<reference evidence="11 13" key="1">
    <citation type="submission" date="2016-04" db="EMBL/GenBank/DDBJ databases">
        <title>Complete genome sequencing and analysis of CBMB27, Methylobacterium phyllosphaerae isolated from leaf tissues of rice (Oryza sativa L.).</title>
        <authorList>
            <person name="Lee Y."/>
            <person name="Hwangbo K."/>
            <person name="Chung H."/>
            <person name="Yoo J."/>
            <person name="Kim K.Y."/>
            <person name="Sa T.M."/>
            <person name="Um Y."/>
            <person name="Madhaiyan M."/>
        </authorList>
    </citation>
    <scope>NUCLEOTIDE SEQUENCE [LARGE SCALE GENOMIC DNA]</scope>
    <source>
        <strain evidence="11 13">CBMB27</strain>
    </source>
</reference>
<dbReference type="PROSITE" id="PS50928">
    <property type="entry name" value="ABC_TM1"/>
    <property type="match status" value="1"/>
</dbReference>
<feature type="transmembrane region" description="Helical" evidence="9">
    <location>
        <begin position="241"/>
        <end position="262"/>
    </location>
</feature>
<dbReference type="GO" id="GO:0005886">
    <property type="term" value="C:plasma membrane"/>
    <property type="evidence" value="ECO:0007669"/>
    <property type="project" value="UniProtKB-SubCell"/>
</dbReference>
<proteinExistence type="inferred from homology"/>
<dbReference type="InterPro" id="IPR035906">
    <property type="entry name" value="MetI-like_sf"/>
</dbReference>
<reference evidence="12 14" key="2">
    <citation type="submission" date="2016-10" db="EMBL/GenBank/DDBJ databases">
        <authorList>
            <person name="Varghese N."/>
            <person name="Submissions S."/>
        </authorList>
    </citation>
    <scope>NUCLEOTIDE SEQUENCE [LARGE SCALE GENOMIC DNA]</scope>
    <source>
        <strain evidence="12 14">CBMB27</strain>
    </source>
</reference>
<dbReference type="NCBIfam" id="NF007738">
    <property type="entry name" value="PRK10417.1"/>
    <property type="match status" value="1"/>
</dbReference>
<comment type="subcellular location">
    <subcellularLocation>
        <location evidence="1 9">Cell membrane</location>
        <topology evidence="1 9">Multi-pass membrane protein</topology>
    </subcellularLocation>
</comment>
<organism evidence="12 14">
    <name type="scientific">Methylobacterium phyllosphaerae</name>
    <dbReference type="NCBI Taxonomy" id="418223"/>
    <lineage>
        <taxon>Bacteria</taxon>
        <taxon>Pseudomonadati</taxon>
        <taxon>Pseudomonadota</taxon>
        <taxon>Alphaproteobacteria</taxon>
        <taxon>Hyphomicrobiales</taxon>
        <taxon>Methylobacteriaceae</taxon>
        <taxon>Methylobacterium</taxon>
    </lineage>
</organism>
<name>A0AAE8HV78_9HYPH</name>
<comment type="similarity">
    <text evidence="9">Belongs to the binding-protein-dependent transport system permease family.</text>
</comment>
<evidence type="ECO:0000313" key="11">
    <source>
        <dbReference type="EMBL" id="APT34870.1"/>
    </source>
</evidence>
<dbReference type="CDD" id="cd06261">
    <property type="entry name" value="TM_PBP2"/>
    <property type="match status" value="1"/>
</dbReference>
<evidence type="ECO:0000256" key="4">
    <source>
        <dbReference type="ARBA" id="ARBA00022692"/>
    </source>
</evidence>
<dbReference type="AlphaFoldDB" id="A0AAE8HV78"/>
<evidence type="ECO:0000256" key="2">
    <source>
        <dbReference type="ARBA" id="ARBA00022448"/>
    </source>
</evidence>
<evidence type="ECO:0000256" key="1">
    <source>
        <dbReference type="ARBA" id="ARBA00004651"/>
    </source>
</evidence>
<dbReference type="PANTHER" id="PTHR43386">
    <property type="entry name" value="OLIGOPEPTIDE TRANSPORT SYSTEM PERMEASE PROTEIN APPC"/>
    <property type="match status" value="1"/>
</dbReference>
<evidence type="ECO:0000256" key="7">
    <source>
        <dbReference type="ARBA" id="ARBA00022989"/>
    </source>
</evidence>
<evidence type="ECO:0000313" key="13">
    <source>
        <dbReference type="Proteomes" id="UP000185487"/>
    </source>
</evidence>
<keyword evidence="8 9" id="KW-0472">Membrane</keyword>
<evidence type="ECO:0000256" key="5">
    <source>
        <dbReference type="ARBA" id="ARBA00022856"/>
    </source>
</evidence>
<dbReference type="InterPro" id="IPR000515">
    <property type="entry name" value="MetI-like"/>
</dbReference>
<protein>
    <submittedName>
        <fullName evidence="11 12">Nickel transport system permease protein</fullName>
    </submittedName>
</protein>
<keyword evidence="7 9" id="KW-1133">Transmembrane helix</keyword>
<sequence>MRLSESLKATRTGLGPFAVPVAVALVILLLALLGPLAAPHDPLAVNLTVRFAPSSLVHPLGTDHLGRDILSRLITGAQTTLGAVAAALALVVALGLGVGALSGMIGGRTDAVLMRLCDVFLTVPTFVLALFLIGAFGTGLVNVIAAIALSHWAWYARIVRGLVLELKTRDYVLAARIAGASPAAVFIEHVLAGVLPPLAALATLDVGHMALHVAGLSFLGLGVQPPTAEWGVMINEARTFFWTRPLLVVWPGLAIAVAVLAFNQLGDALRDRLDPTLVAERGL</sequence>
<evidence type="ECO:0000256" key="6">
    <source>
        <dbReference type="ARBA" id="ARBA00022927"/>
    </source>
</evidence>
<keyword evidence="13" id="KW-1185">Reference proteome</keyword>
<evidence type="ECO:0000256" key="9">
    <source>
        <dbReference type="RuleBase" id="RU363032"/>
    </source>
</evidence>
<dbReference type="RefSeq" id="WP_085987635.1">
    <property type="nucleotide sequence ID" value="NZ_CP015367.1"/>
</dbReference>
<feature type="domain" description="ABC transmembrane type-1" evidence="10">
    <location>
        <begin position="77"/>
        <end position="266"/>
    </location>
</feature>
<dbReference type="GO" id="GO:0071916">
    <property type="term" value="F:dipeptide transmembrane transporter activity"/>
    <property type="evidence" value="ECO:0007669"/>
    <property type="project" value="TreeGrafter"/>
</dbReference>
<feature type="transmembrane region" description="Helical" evidence="9">
    <location>
        <begin position="80"/>
        <end position="101"/>
    </location>
</feature>
<dbReference type="EMBL" id="FOPK01000021">
    <property type="protein sequence ID" value="SFH35747.1"/>
    <property type="molecule type" value="Genomic_DNA"/>
</dbReference>
<gene>
    <name evidence="11" type="ORF">MCBMB27_05579</name>
    <name evidence="12" type="ORF">SAMN05192567_12179</name>
</gene>
<dbReference type="KEGG" id="mphy:MCBMB27_05579"/>
<evidence type="ECO:0000256" key="3">
    <source>
        <dbReference type="ARBA" id="ARBA00022475"/>
    </source>
</evidence>
<evidence type="ECO:0000256" key="8">
    <source>
        <dbReference type="ARBA" id="ARBA00023136"/>
    </source>
</evidence>